<feature type="region of interest" description="Disordered" evidence="1">
    <location>
        <begin position="212"/>
        <end position="240"/>
    </location>
</feature>
<name>A0A0D0BA87_9AGAR</name>
<dbReference type="HOGENOM" id="CLU_033085_1_0_1"/>
<feature type="compositionally biased region" description="Polar residues" evidence="1">
    <location>
        <begin position="273"/>
        <end position="291"/>
    </location>
</feature>
<evidence type="ECO:0000313" key="3">
    <source>
        <dbReference type="EMBL" id="KIK51201.1"/>
    </source>
</evidence>
<proteinExistence type="predicted"/>
<evidence type="ECO:0000313" key="4">
    <source>
        <dbReference type="Proteomes" id="UP000053593"/>
    </source>
</evidence>
<gene>
    <name evidence="3" type="ORF">GYMLUDRAFT_89112</name>
</gene>
<feature type="region of interest" description="Disordered" evidence="1">
    <location>
        <begin position="254"/>
        <end position="291"/>
    </location>
</feature>
<feature type="region of interest" description="Disordered" evidence="1">
    <location>
        <begin position="114"/>
        <end position="136"/>
    </location>
</feature>
<sequence>MSDSTGPISGGTSGLLDVAESKSGANCNTTFSTNDFDFTTDSSSSPPECQPYHFTQFDKAILPITIFFYIPAGHESFTITPPPSDSFTWDTNLTVQTKFVTSMVDSHNRIGVQQSNNQSCINPDAISPPTSTPRPPLSTGGIVGVAIGGVVGLALLMILGFRLIKRRKIRRQTTGNVNLLEDEPVAASQPITAREYLPNPYPATLMNQRQQLDTNGTSSAQESSDTTVSHPRSKGASSKTGVLRRFIVHKDIEDEVEELPPEYSDRRRPVEGLSTQETGITSSATSLPDSD</sequence>
<accession>A0A0D0BA87</accession>
<feature type="transmembrane region" description="Helical" evidence="2">
    <location>
        <begin position="137"/>
        <end position="161"/>
    </location>
</feature>
<keyword evidence="2" id="KW-0472">Membrane</keyword>
<evidence type="ECO:0000256" key="1">
    <source>
        <dbReference type="SAM" id="MobiDB-lite"/>
    </source>
</evidence>
<dbReference type="EMBL" id="KN834870">
    <property type="protein sequence ID" value="KIK51201.1"/>
    <property type="molecule type" value="Genomic_DNA"/>
</dbReference>
<keyword evidence="2" id="KW-1133">Transmembrane helix</keyword>
<keyword evidence="2" id="KW-0812">Transmembrane</keyword>
<dbReference type="OrthoDB" id="2591431at2759"/>
<organism evidence="3 4">
    <name type="scientific">Collybiopsis luxurians FD-317 M1</name>
    <dbReference type="NCBI Taxonomy" id="944289"/>
    <lineage>
        <taxon>Eukaryota</taxon>
        <taxon>Fungi</taxon>
        <taxon>Dikarya</taxon>
        <taxon>Basidiomycota</taxon>
        <taxon>Agaricomycotina</taxon>
        <taxon>Agaricomycetes</taxon>
        <taxon>Agaricomycetidae</taxon>
        <taxon>Agaricales</taxon>
        <taxon>Marasmiineae</taxon>
        <taxon>Omphalotaceae</taxon>
        <taxon>Collybiopsis</taxon>
        <taxon>Collybiopsis luxurians</taxon>
    </lineage>
</organism>
<evidence type="ECO:0000256" key="2">
    <source>
        <dbReference type="SAM" id="Phobius"/>
    </source>
</evidence>
<dbReference type="AlphaFoldDB" id="A0A0D0BA87"/>
<keyword evidence="4" id="KW-1185">Reference proteome</keyword>
<protein>
    <submittedName>
        <fullName evidence="3">Unplaced genomic scaffold GYMLUscaffold_122, whole genome shotgun sequence</fullName>
    </submittedName>
</protein>
<dbReference type="Proteomes" id="UP000053593">
    <property type="component" value="Unassembled WGS sequence"/>
</dbReference>
<reference evidence="3 4" key="1">
    <citation type="submission" date="2014-04" db="EMBL/GenBank/DDBJ databases">
        <title>Evolutionary Origins and Diversification of the Mycorrhizal Mutualists.</title>
        <authorList>
            <consortium name="DOE Joint Genome Institute"/>
            <consortium name="Mycorrhizal Genomics Consortium"/>
            <person name="Kohler A."/>
            <person name="Kuo A."/>
            <person name="Nagy L.G."/>
            <person name="Floudas D."/>
            <person name="Copeland A."/>
            <person name="Barry K.W."/>
            <person name="Cichocki N."/>
            <person name="Veneault-Fourrey C."/>
            <person name="LaButti K."/>
            <person name="Lindquist E.A."/>
            <person name="Lipzen A."/>
            <person name="Lundell T."/>
            <person name="Morin E."/>
            <person name="Murat C."/>
            <person name="Riley R."/>
            <person name="Ohm R."/>
            <person name="Sun H."/>
            <person name="Tunlid A."/>
            <person name="Henrissat B."/>
            <person name="Grigoriev I.V."/>
            <person name="Hibbett D.S."/>
            <person name="Martin F."/>
        </authorList>
    </citation>
    <scope>NUCLEOTIDE SEQUENCE [LARGE SCALE GENOMIC DNA]</scope>
    <source>
        <strain evidence="3 4">FD-317 M1</strain>
    </source>
</reference>